<sequence length="73" mass="8180">MIRKYLTSHEHPLQSADLDICQRAFDALLIELDIAKDTEEAERVAAVIIELYQQGVHDEHQLLVLAGGARGKI</sequence>
<dbReference type="RefSeq" id="WP_047639805.1">
    <property type="nucleotide sequence ID" value="NZ_FMAF01000007.1"/>
</dbReference>
<evidence type="ECO:0000313" key="1">
    <source>
        <dbReference type="EMBL" id="SCB33360.1"/>
    </source>
</evidence>
<dbReference type="EMBL" id="FMAF01000007">
    <property type="protein sequence ID" value="SCB33360.1"/>
    <property type="molecule type" value="Genomic_DNA"/>
</dbReference>
<dbReference type="AlphaFoldDB" id="A0A1C3W006"/>
<reference evidence="1 2" key="1">
    <citation type="submission" date="2016-08" db="EMBL/GenBank/DDBJ databases">
        <authorList>
            <person name="Seilhamer J.J."/>
        </authorList>
    </citation>
    <scope>NUCLEOTIDE SEQUENCE [LARGE SCALE GENOMIC DNA]</scope>
    <source>
        <strain evidence="1 2">P1-7</strain>
    </source>
</reference>
<organism evidence="1 2">
    <name type="scientific">Rhizobium lusitanum</name>
    <dbReference type="NCBI Taxonomy" id="293958"/>
    <lineage>
        <taxon>Bacteria</taxon>
        <taxon>Pseudomonadati</taxon>
        <taxon>Pseudomonadota</taxon>
        <taxon>Alphaproteobacteria</taxon>
        <taxon>Hyphomicrobiales</taxon>
        <taxon>Rhizobiaceae</taxon>
        <taxon>Rhizobium/Agrobacterium group</taxon>
        <taxon>Rhizobium</taxon>
    </lineage>
</organism>
<gene>
    <name evidence="1" type="ORF">GA0061101_107220</name>
</gene>
<proteinExistence type="predicted"/>
<name>A0A1C3W006_9HYPH</name>
<dbReference type="OrthoDB" id="8390850at2"/>
<protein>
    <submittedName>
        <fullName evidence="1">Uncharacterized protein</fullName>
    </submittedName>
</protein>
<dbReference type="Proteomes" id="UP000199205">
    <property type="component" value="Unassembled WGS sequence"/>
</dbReference>
<evidence type="ECO:0000313" key="2">
    <source>
        <dbReference type="Proteomes" id="UP000199205"/>
    </source>
</evidence>
<accession>A0A1C3W006</accession>